<dbReference type="AlphaFoldDB" id="A0A1I5VR77"/>
<dbReference type="OrthoDB" id="350266at2157"/>
<accession>A0A1I5VR77</accession>
<evidence type="ECO:0000256" key="1">
    <source>
        <dbReference type="SAM" id="MobiDB-lite"/>
    </source>
</evidence>
<feature type="region of interest" description="Disordered" evidence="1">
    <location>
        <begin position="1"/>
        <end position="27"/>
    </location>
</feature>
<gene>
    <name evidence="2" type="ORF">SAMN05216277_11938</name>
</gene>
<dbReference type="RefSeq" id="WP_074880431.1">
    <property type="nucleotide sequence ID" value="NZ_FOXI01000019.1"/>
</dbReference>
<protein>
    <submittedName>
        <fullName evidence="2">Uncharacterized protein</fullName>
    </submittedName>
</protein>
<dbReference type="EMBL" id="FOXI01000019">
    <property type="protein sequence ID" value="SFQ09962.1"/>
    <property type="molecule type" value="Genomic_DNA"/>
</dbReference>
<evidence type="ECO:0000313" key="2">
    <source>
        <dbReference type="EMBL" id="SFQ09962.1"/>
    </source>
</evidence>
<keyword evidence="3" id="KW-1185">Reference proteome</keyword>
<dbReference type="Proteomes" id="UP000183769">
    <property type="component" value="Unassembled WGS sequence"/>
</dbReference>
<reference evidence="3" key="1">
    <citation type="submission" date="2016-10" db="EMBL/GenBank/DDBJ databases">
        <authorList>
            <person name="Varghese N."/>
            <person name="Submissions S."/>
        </authorList>
    </citation>
    <scope>NUCLEOTIDE SEQUENCE [LARGE SCALE GENOMIC DNA]</scope>
    <source>
        <strain evidence="3">CGMCC 1.10329</strain>
    </source>
</reference>
<evidence type="ECO:0000313" key="3">
    <source>
        <dbReference type="Proteomes" id="UP000183769"/>
    </source>
</evidence>
<sequence length="785" mass="89022">MSTDDTTDSKSFIEHTQSQQQREDYWDRNEDVRESIRLCARALQRGERKHYHYIAKQLRDTLLPRLVGEGTSSPEDYDGVVGDHRDWSFDALTQFFEQPNTYVAAVSPEAGDRIAGRAKLTEVGDGFEVGEATARQIIGAAFRSCTAIAEEEEIIRTELRSRVDATMFDTKIGEHIQDAEQDLGDTVEAISLLSGALKNIHTGGTGQGKSAGVETEGEAYYLQNYTEGRDFKLLDFVGLRDGENWVYDIPQHDATMRNSREDQDAPPSFAEDPDRGPETYPELEILVPLTPGLTQQELPFDTDAEEFTVRPFTIPASKISKRLLISIMATKLTPEQESIIRSAYTDVNNRKDDWTLADLAEEVRSREELSDMKQKPIVSTLSDLQQHGFIRTQEDDYTLDWGDIFADTETITVFSQAFIDDEIAQFIAVGHLAETIVKQREQRYGIAEAVLLMREMWKVAPHNRRQSFDARAAALQEAIGHMLTELFRENRHSGVHLSCDTQYLSDLLKPIRELFNRYVVYNTNRDTVKDVFEWTANDKWGSFYNTLTPKPGEASIVGMVQPAIDERGIEFLGPVDFAGPSHHHFTESRDDNGWQARVDYLTPTEECEECGSEALDRAENLADLTCEDCGHEMVDLSLGRNEELRTPLSEGRRWDDEVPTRLTVNAGYDEDDTPDVERRPVAVFVSKCLQFREGEAVKRTDVRTAFNEFMLDHDREPRDFDDSGVMAKFGKRLSKAFGDDWDDITRTNRDGERAYKNLQLTTVGVEYLEDAMEGIEDAAAPLADR</sequence>
<organism evidence="2 3">
    <name type="scientific">Halolamina pelagica</name>
    <dbReference type="NCBI Taxonomy" id="699431"/>
    <lineage>
        <taxon>Archaea</taxon>
        <taxon>Methanobacteriati</taxon>
        <taxon>Methanobacteriota</taxon>
        <taxon>Stenosarchaea group</taxon>
        <taxon>Halobacteria</taxon>
        <taxon>Halobacteriales</taxon>
        <taxon>Haloferacaceae</taxon>
    </lineage>
</organism>
<name>A0A1I5VR77_9EURY</name>
<proteinExistence type="predicted"/>
<feature type="region of interest" description="Disordered" evidence="1">
    <location>
        <begin position="255"/>
        <end position="279"/>
    </location>
</feature>